<evidence type="ECO:0000256" key="2">
    <source>
        <dbReference type="ARBA" id="ARBA00022884"/>
    </source>
</evidence>
<dbReference type="InterPro" id="IPR013766">
    <property type="entry name" value="Thioredoxin_domain"/>
</dbReference>
<gene>
    <name evidence="7" type="ORF">QYT958_LOCUS6117</name>
</gene>
<dbReference type="PANTHER" id="PTHR43601">
    <property type="entry name" value="THIOREDOXIN, MITOCHONDRIAL"/>
    <property type="match status" value="1"/>
</dbReference>
<dbReference type="Gene3D" id="2.40.50.90">
    <property type="match status" value="1"/>
</dbReference>
<dbReference type="InterPro" id="IPR036249">
    <property type="entry name" value="Thioredoxin-like_sf"/>
</dbReference>
<dbReference type="SUPFAM" id="SSF46785">
    <property type="entry name" value="Winged helix' DNA-binding domain"/>
    <property type="match status" value="1"/>
</dbReference>
<dbReference type="PRINTS" id="PR00302">
    <property type="entry name" value="LUPUSLA"/>
</dbReference>
<reference evidence="7" key="1">
    <citation type="submission" date="2021-02" db="EMBL/GenBank/DDBJ databases">
        <authorList>
            <person name="Nowell W R."/>
        </authorList>
    </citation>
    <scope>NUCLEOTIDE SEQUENCE</scope>
</reference>
<dbReference type="PROSITE" id="PS50961">
    <property type="entry name" value="HTH_LA"/>
    <property type="match status" value="1"/>
</dbReference>
<dbReference type="CDD" id="cd02947">
    <property type="entry name" value="TRX_family"/>
    <property type="match status" value="1"/>
</dbReference>
<dbReference type="PROSITE" id="PS00194">
    <property type="entry name" value="THIOREDOXIN_1"/>
    <property type="match status" value="1"/>
</dbReference>
<dbReference type="GO" id="GO:0003723">
    <property type="term" value="F:RNA binding"/>
    <property type="evidence" value="ECO:0007669"/>
    <property type="project" value="UniProtKB-UniRule"/>
</dbReference>
<evidence type="ECO:0000313" key="7">
    <source>
        <dbReference type="EMBL" id="CAF4519926.1"/>
    </source>
</evidence>
<dbReference type="InterPro" id="IPR000504">
    <property type="entry name" value="RRM_dom"/>
</dbReference>
<dbReference type="PROSITE" id="PS50102">
    <property type="entry name" value="RRM"/>
    <property type="match status" value="1"/>
</dbReference>
<evidence type="ECO:0000259" key="5">
    <source>
        <dbReference type="PROSITE" id="PS50961"/>
    </source>
</evidence>
<organism evidence="7 8">
    <name type="scientific">Rotaria socialis</name>
    <dbReference type="NCBI Taxonomy" id="392032"/>
    <lineage>
        <taxon>Eukaryota</taxon>
        <taxon>Metazoa</taxon>
        <taxon>Spiralia</taxon>
        <taxon>Gnathifera</taxon>
        <taxon>Rotifera</taxon>
        <taxon>Eurotatoria</taxon>
        <taxon>Bdelloidea</taxon>
        <taxon>Philodinida</taxon>
        <taxon>Philodinidae</taxon>
        <taxon>Rotaria</taxon>
    </lineage>
</organism>
<dbReference type="InterPro" id="IPR002344">
    <property type="entry name" value="Lupus_La"/>
</dbReference>
<evidence type="ECO:0000313" key="8">
    <source>
        <dbReference type="Proteomes" id="UP000663848"/>
    </source>
</evidence>
<dbReference type="SUPFAM" id="SSF54928">
    <property type="entry name" value="RNA-binding domain, RBD"/>
    <property type="match status" value="1"/>
</dbReference>
<dbReference type="Gene3D" id="3.40.30.10">
    <property type="entry name" value="Glutaredoxin"/>
    <property type="match status" value="1"/>
</dbReference>
<comment type="caution">
    <text evidence="7">The sequence shown here is derived from an EMBL/GenBank/DDBJ whole genome shotgun (WGS) entry which is preliminary data.</text>
</comment>
<comment type="similarity">
    <text evidence="1">Belongs to the thioredoxin family.</text>
</comment>
<dbReference type="GO" id="GO:0005739">
    <property type="term" value="C:mitochondrion"/>
    <property type="evidence" value="ECO:0007669"/>
    <property type="project" value="TreeGrafter"/>
</dbReference>
<dbReference type="InterPro" id="IPR035437">
    <property type="entry name" value="SNase_OB-fold_sf"/>
</dbReference>
<dbReference type="GO" id="GO:0005634">
    <property type="term" value="C:nucleus"/>
    <property type="evidence" value="ECO:0007669"/>
    <property type="project" value="InterPro"/>
</dbReference>
<dbReference type="InterPro" id="IPR036390">
    <property type="entry name" value="WH_DNA-bd_sf"/>
</dbReference>
<dbReference type="SUPFAM" id="SSF63748">
    <property type="entry name" value="Tudor/PWWP/MBT"/>
    <property type="match status" value="1"/>
</dbReference>
<dbReference type="InterPro" id="IPR002999">
    <property type="entry name" value="Tudor"/>
</dbReference>
<feature type="domain" description="RRM" evidence="4">
    <location>
        <begin position="102"/>
        <end position="192"/>
    </location>
</feature>
<dbReference type="GO" id="GO:1990904">
    <property type="term" value="C:ribonucleoprotein complex"/>
    <property type="evidence" value="ECO:0007669"/>
    <property type="project" value="InterPro"/>
</dbReference>
<dbReference type="Gene3D" id="3.30.70.330">
    <property type="match status" value="1"/>
</dbReference>
<protein>
    <submittedName>
        <fullName evidence="7">Uncharacterized protein</fullName>
    </submittedName>
</protein>
<accession>A0A820WV73</accession>
<dbReference type="InterPro" id="IPR006630">
    <property type="entry name" value="La_HTH"/>
</dbReference>
<dbReference type="Pfam" id="PF00076">
    <property type="entry name" value="RRM_1"/>
    <property type="match status" value="1"/>
</dbReference>
<dbReference type="Gene3D" id="1.10.10.10">
    <property type="entry name" value="Winged helix-like DNA-binding domain superfamily/Winged helix DNA-binding domain"/>
    <property type="match status" value="1"/>
</dbReference>
<dbReference type="Gene3D" id="2.30.30.140">
    <property type="match status" value="1"/>
</dbReference>
<evidence type="ECO:0000259" key="6">
    <source>
        <dbReference type="PROSITE" id="PS51352"/>
    </source>
</evidence>
<dbReference type="InterPro" id="IPR035979">
    <property type="entry name" value="RBD_domain_sf"/>
</dbReference>
<dbReference type="GO" id="GO:0006396">
    <property type="term" value="P:RNA processing"/>
    <property type="evidence" value="ECO:0007669"/>
    <property type="project" value="InterPro"/>
</dbReference>
<feature type="domain" description="HTH La-type RNA-binding" evidence="5">
    <location>
        <begin position="1"/>
        <end position="91"/>
    </location>
</feature>
<evidence type="ECO:0000256" key="3">
    <source>
        <dbReference type="PROSITE-ProRule" id="PRU00332"/>
    </source>
</evidence>
<dbReference type="InterPro" id="IPR012677">
    <property type="entry name" value="Nucleotide-bd_a/b_plait_sf"/>
</dbReference>
<dbReference type="PROSITE" id="PS51352">
    <property type="entry name" value="THIOREDOXIN_2"/>
    <property type="match status" value="1"/>
</dbReference>
<dbReference type="EMBL" id="CAJOBR010000529">
    <property type="protein sequence ID" value="CAF4519926.1"/>
    <property type="molecule type" value="Genomic_DNA"/>
</dbReference>
<dbReference type="InterPro" id="IPR036388">
    <property type="entry name" value="WH-like_DNA-bd_sf"/>
</dbReference>
<evidence type="ECO:0000256" key="1">
    <source>
        <dbReference type="ARBA" id="ARBA00008987"/>
    </source>
</evidence>
<dbReference type="PANTHER" id="PTHR43601:SF3">
    <property type="entry name" value="THIOREDOXIN, MITOCHONDRIAL"/>
    <property type="match status" value="1"/>
</dbReference>
<keyword evidence="2 3" id="KW-0694">RNA-binding</keyword>
<name>A0A820WV73_9BILA</name>
<dbReference type="GO" id="GO:0045454">
    <property type="term" value="P:cell redox homeostasis"/>
    <property type="evidence" value="ECO:0007669"/>
    <property type="project" value="TreeGrafter"/>
</dbReference>
<dbReference type="Proteomes" id="UP000663848">
    <property type="component" value="Unassembled WGS sequence"/>
</dbReference>
<dbReference type="InterPro" id="IPR017937">
    <property type="entry name" value="Thioredoxin_CS"/>
</dbReference>
<dbReference type="SUPFAM" id="SSF52833">
    <property type="entry name" value="Thioredoxin-like"/>
    <property type="match status" value="1"/>
</dbReference>
<dbReference type="AlphaFoldDB" id="A0A820WV73"/>
<sequence>MAEMDVLQSKIMQLIEAYLTEDNLKNDYYLAKYECENDGWIPVERLNSFFKLSTYKYDTILNALYSKRSNIIELNCSDPICIRRRRQPLMQLSIEQNPDINRTVVVNGLPRDAKHKELIEFFNRFYPVYKIRMLSSLRTSNSFNGKAHVIFEKNSDALEFVHKSELVSIIYVNDYVLQLCNGYTLVCRMLMDCDDKDENDLIKQKDQLRFRNGQTFSHRLSNNRPRVSFNTNVSLSNDNHARSKPQSIPYQTKSCLKSSTCATEQILFCQNTTDNKLSKVLEYKNQPIIFNRYSYEFYIPNHLLKQSHECVIIAALNPHCFTVQLKQDAIEFDKFQREINDFYNELDDKQYLLVPEQIHANLCVMCADPKSSDNDKIWNRSQILDFDSTDNTVNLFYVDLGTWDEYVPINRLRLLIDCFHRHLVFSLTCRLAHVSPLNIDGDDLTWSNDATHQFLAVIDQVTPEIEFISFGHDGCFQTNLFVTNSGQYVCVNDYMIHIKKATAIVQPANIDDDNQTIVQFDKNCSININPPIHPVIALYNQSGEVLKRSLIISRSASLNNSLMSSSDISSKSLVKVIHIHIKTHSINQQLNSEQKLPIIFIYYQNNILIPDFNICTLLKIMNSNIDIDTIQDYASAIKYHSLQITREFNSDVFVQIDSFVYVRALNIVSLYSIDFVHSILEYFHFTIGNVYLELEHAKYVQLNALDLTLWFKMNNELASASSDNSMKKFQTSNLCLSQNIFHVQDEADFQTQVLDSKKTFLVNFHASWCGPCRILAPRLEKLITNYNNDAKSSAGDQHIVLAKVDVDKFEQLSSKFKVKAVPTVLAIKNGKEISRFTGLIDEDRIETMLDELNR</sequence>
<feature type="domain" description="Thioredoxin" evidence="6">
    <location>
        <begin position="732"/>
        <end position="854"/>
    </location>
</feature>
<evidence type="ECO:0000259" key="4">
    <source>
        <dbReference type="PROSITE" id="PS50102"/>
    </source>
</evidence>
<proteinExistence type="inferred from homology"/>
<dbReference type="Pfam" id="PF00567">
    <property type="entry name" value="TUDOR"/>
    <property type="match status" value="1"/>
</dbReference>
<dbReference type="Pfam" id="PF00085">
    <property type="entry name" value="Thioredoxin"/>
    <property type="match status" value="1"/>
</dbReference>
<dbReference type="SMART" id="SM00715">
    <property type="entry name" value="LA"/>
    <property type="match status" value="1"/>
</dbReference>